<comment type="caution">
    <text evidence="3">The sequence shown here is derived from an EMBL/GenBank/DDBJ whole genome shotgun (WGS) entry which is preliminary data.</text>
</comment>
<sequence>MQLMNLPPELLREIISHLLEDDATGREYADHGQPSLCALALSGARGGLAEVATGLLYGAITLERNGDVARDEQRMVLLNRSCRANPQLVHRIRSADTRWFHQDYATPHYEEFLAHLARSKSLVSLKAQLGYPPPLLPAAAGGDTTAGGPLSALFQWQPGSFAALRELHVHMDNVDHAARVPVAFLVRLCELPSLQDITICAPAAVDHDDDDVVGSRGGCGGEQHNSCDASSEPPPTLGLTEMSFGYGRPVSMALLREVLPRTPNIRMLSMGLPGAAVEVNRKMCNDVSSGGYDLKGPVLSPRSIGRVLAPAAASLEQMDLVADNVSLPAQHDGSRINLSAFDRLRHLEISACLLFGAGRGPVVSSGDDIWPCLPPALAKLTIAFDGDLGLFWSLTEMREHTRSGTFESQLWDRRLREDGDGLAWLAELLRRVTKGELGRQMRRIAVEEREVVDRDRNWAIATWRTPGGDRMQDLAQAAAVDLEVLLRVPRSFRSEEFDNVEDAEFYGKRGTVLYDEVRQGPSSTASPASEAGMDGDW</sequence>
<evidence type="ECO:0000313" key="4">
    <source>
        <dbReference type="Proteomes" id="UP001391051"/>
    </source>
</evidence>
<dbReference type="PROSITE" id="PS50181">
    <property type="entry name" value="FBOX"/>
    <property type="match status" value="1"/>
</dbReference>
<keyword evidence="4" id="KW-1185">Reference proteome</keyword>
<name>A0ABR1QAJ5_9PEZI</name>
<accession>A0ABR1QAJ5</accession>
<reference evidence="3 4" key="1">
    <citation type="submission" date="2023-01" db="EMBL/GenBank/DDBJ databases">
        <title>Analysis of 21 Apiospora genomes using comparative genomics revels a genus with tremendous synthesis potential of carbohydrate active enzymes and secondary metabolites.</title>
        <authorList>
            <person name="Sorensen T."/>
        </authorList>
    </citation>
    <scope>NUCLEOTIDE SEQUENCE [LARGE SCALE GENOMIC DNA]</scope>
    <source>
        <strain evidence="3 4">CBS 24483</strain>
    </source>
</reference>
<dbReference type="EMBL" id="JAQQWE010000005">
    <property type="protein sequence ID" value="KAK7951005.1"/>
    <property type="molecule type" value="Genomic_DNA"/>
</dbReference>
<evidence type="ECO:0000259" key="2">
    <source>
        <dbReference type="PROSITE" id="PS50181"/>
    </source>
</evidence>
<evidence type="ECO:0000313" key="3">
    <source>
        <dbReference type="EMBL" id="KAK7951005.1"/>
    </source>
</evidence>
<proteinExistence type="predicted"/>
<dbReference type="InterPro" id="IPR001810">
    <property type="entry name" value="F-box_dom"/>
</dbReference>
<dbReference type="Proteomes" id="UP001391051">
    <property type="component" value="Unassembled WGS sequence"/>
</dbReference>
<gene>
    <name evidence="3" type="ORF">PG986_006733</name>
</gene>
<dbReference type="GeneID" id="92076017"/>
<dbReference type="RefSeq" id="XP_066699067.1">
    <property type="nucleotide sequence ID" value="XM_066842955.1"/>
</dbReference>
<feature type="domain" description="F-box" evidence="2">
    <location>
        <begin position="1"/>
        <end position="18"/>
    </location>
</feature>
<evidence type="ECO:0000256" key="1">
    <source>
        <dbReference type="SAM" id="MobiDB-lite"/>
    </source>
</evidence>
<organism evidence="3 4">
    <name type="scientific">Apiospora aurea</name>
    <dbReference type="NCBI Taxonomy" id="335848"/>
    <lineage>
        <taxon>Eukaryota</taxon>
        <taxon>Fungi</taxon>
        <taxon>Dikarya</taxon>
        <taxon>Ascomycota</taxon>
        <taxon>Pezizomycotina</taxon>
        <taxon>Sordariomycetes</taxon>
        <taxon>Xylariomycetidae</taxon>
        <taxon>Amphisphaeriales</taxon>
        <taxon>Apiosporaceae</taxon>
        <taxon>Apiospora</taxon>
    </lineage>
</organism>
<protein>
    <submittedName>
        <fullName evidence="3">RNI-like protein</fullName>
    </submittedName>
</protein>
<feature type="region of interest" description="Disordered" evidence="1">
    <location>
        <begin position="517"/>
        <end position="537"/>
    </location>
</feature>